<dbReference type="Gene3D" id="3.30.160.60">
    <property type="entry name" value="Classic Zinc Finger"/>
    <property type="match status" value="1"/>
</dbReference>
<evidence type="ECO:0000313" key="2">
    <source>
        <dbReference type="EMBL" id="KAF7511347.1"/>
    </source>
</evidence>
<evidence type="ECO:0008006" key="4">
    <source>
        <dbReference type="Google" id="ProtNLM"/>
    </source>
</evidence>
<feature type="region of interest" description="Disordered" evidence="1">
    <location>
        <begin position="52"/>
        <end position="75"/>
    </location>
</feature>
<organism evidence="2 3">
    <name type="scientific">Endocarpon pusillum</name>
    <dbReference type="NCBI Taxonomy" id="364733"/>
    <lineage>
        <taxon>Eukaryota</taxon>
        <taxon>Fungi</taxon>
        <taxon>Dikarya</taxon>
        <taxon>Ascomycota</taxon>
        <taxon>Pezizomycotina</taxon>
        <taxon>Eurotiomycetes</taxon>
        <taxon>Chaetothyriomycetidae</taxon>
        <taxon>Verrucariales</taxon>
        <taxon>Verrucariaceae</taxon>
        <taxon>Endocarpon</taxon>
    </lineage>
</organism>
<dbReference type="OrthoDB" id="6077919at2759"/>
<protein>
    <recommendedName>
        <fullName evidence="4">C2H2-type domain-containing protein</fullName>
    </recommendedName>
</protein>
<evidence type="ECO:0000256" key="1">
    <source>
        <dbReference type="SAM" id="MobiDB-lite"/>
    </source>
</evidence>
<reference evidence="2" key="1">
    <citation type="submission" date="2020-02" db="EMBL/GenBank/DDBJ databases">
        <authorList>
            <person name="Palmer J.M."/>
        </authorList>
    </citation>
    <scope>NUCLEOTIDE SEQUENCE</scope>
    <source>
        <strain evidence="2">EPUS1.4</strain>
        <tissue evidence="2">Thallus</tissue>
    </source>
</reference>
<comment type="caution">
    <text evidence="2">The sequence shown here is derived from an EMBL/GenBank/DDBJ whole genome shotgun (WGS) entry which is preliminary data.</text>
</comment>
<dbReference type="Proteomes" id="UP000606974">
    <property type="component" value="Unassembled WGS sequence"/>
</dbReference>
<proteinExistence type="predicted"/>
<sequence length="95" mass="11034">MPAQKVPYGLCKRRFDDLQGLNQHLRSSGQHVICKRCQRGFRSGDALKQYLQKSPKHQSRGHPAQNLSKNELDLNPYHRKTFSQLVFPDSKWTLS</sequence>
<accession>A0A8H7E6Q5</accession>
<evidence type="ECO:0000313" key="3">
    <source>
        <dbReference type="Proteomes" id="UP000606974"/>
    </source>
</evidence>
<dbReference type="AlphaFoldDB" id="A0A8H7E6Q5"/>
<gene>
    <name evidence="2" type="ORF">GJ744_004912</name>
</gene>
<dbReference type="EMBL" id="JAACFV010000021">
    <property type="protein sequence ID" value="KAF7511347.1"/>
    <property type="molecule type" value="Genomic_DNA"/>
</dbReference>
<name>A0A8H7E6Q5_9EURO</name>
<keyword evidence="3" id="KW-1185">Reference proteome</keyword>